<comment type="caution">
    <text evidence="2">The sequence shown here is derived from an EMBL/GenBank/DDBJ whole genome shotgun (WGS) entry which is preliminary data.</text>
</comment>
<protein>
    <submittedName>
        <fullName evidence="2">Uncharacterized protein</fullName>
    </submittedName>
</protein>
<gene>
    <name evidence="2" type="ORF">GP486_005535</name>
</gene>
<keyword evidence="3" id="KW-1185">Reference proteome</keyword>
<organism evidence="2 3">
    <name type="scientific">Trichoglossum hirsutum</name>
    <dbReference type="NCBI Taxonomy" id="265104"/>
    <lineage>
        <taxon>Eukaryota</taxon>
        <taxon>Fungi</taxon>
        <taxon>Dikarya</taxon>
        <taxon>Ascomycota</taxon>
        <taxon>Pezizomycotina</taxon>
        <taxon>Geoglossomycetes</taxon>
        <taxon>Geoglossales</taxon>
        <taxon>Geoglossaceae</taxon>
        <taxon>Trichoglossum</taxon>
    </lineage>
</organism>
<evidence type="ECO:0000313" key="2">
    <source>
        <dbReference type="EMBL" id="KAH0556663.1"/>
    </source>
</evidence>
<name>A0A9P8L993_9PEZI</name>
<comment type="similarity">
    <text evidence="1">Belongs to the asaB hydroxylase/desaturase family.</text>
</comment>
<dbReference type="GO" id="GO:0016491">
    <property type="term" value="F:oxidoreductase activity"/>
    <property type="evidence" value="ECO:0007669"/>
    <property type="project" value="InterPro"/>
</dbReference>
<dbReference type="EMBL" id="JAGHQM010001049">
    <property type="protein sequence ID" value="KAH0556663.1"/>
    <property type="molecule type" value="Genomic_DNA"/>
</dbReference>
<sequence length="270" mass="31862">METHVRYLARSPIFETEKAFSTDYPVDHVEGARRTNHEVDDRPVTVSAIEDPSYWKLDVHGFCILHAETHLDPYKKKREVQDAYWYEIEAILHKHFPQYSRIEGFDLTLRKRGPEFPAISRGYRDEFEQPASMAHSDYSQGGGFLTLQYCFPGQDDYWKDRDFDMLKCVTIFLTGVHKRERKEPDQRANDDVWRPLTGPTDDWPLALCDYTTIDIEEDIRLNDAIRRDLVGEGSLLHYNKAHRWYYFKDQGVNDLLVFRNSDPHGKRARE</sequence>
<dbReference type="PANTHER" id="PTHR34598">
    <property type="entry name" value="BLL6449 PROTEIN"/>
    <property type="match status" value="1"/>
</dbReference>
<proteinExistence type="inferred from homology"/>
<dbReference type="Proteomes" id="UP000750711">
    <property type="component" value="Unassembled WGS sequence"/>
</dbReference>
<evidence type="ECO:0000256" key="1">
    <source>
        <dbReference type="ARBA" id="ARBA00023604"/>
    </source>
</evidence>
<dbReference type="PANTHER" id="PTHR34598:SF3">
    <property type="entry name" value="OXIDOREDUCTASE AN1597"/>
    <property type="match status" value="1"/>
</dbReference>
<dbReference type="AlphaFoldDB" id="A0A9P8L993"/>
<dbReference type="InterPro" id="IPR044053">
    <property type="entry name" value="AsaB-like"/>
</dbReference>
<dbReference type="NCBIfam" id="NF041278">
    <property type="entry name" value="CmcJ_NvfI_EfuI"/>
    <property type="match status" value="1"/>
</dbReference>
<reference evidence="2" key="1">
    <citation type="submission" date="2021-03" db="EMBL/GenBank/DDBJ databases">
        <title>Comparative genomics and phylogenomic investigation of the class Geoglossomycetes provide insights into ecological specialization and systematics.</title>
        <authorList>
            <person name="Melie T."/>
            <person name="Pirro S."/>
            <person name="Miller A.N."/>
            <person name="Quandt A."/>
        </authorList>
    </citation>
    <scope>NUCLEOTIDE SEQUENCE</scope>
    <source>
        <strain evidence="2">CAQ_001_2017</strain>
    </source>
</reference>
<accession>A0A9P8L993</accession>
<evidence type="ECO:0000313" key="3">
    <source>
        <dbReference type="Proteomes" id="UP000750711"/>
    </source>
</evidence>